<protein>
    <submittedName>
        <fullName evidence="1">Uncharacterized protein</fullName>
    </submittedName>
</protein>
<organism evidence="1">
    <name type="scientific">uncultured Chloroflexia bacterium</name>
    <dbReference type="NCBI Taxonomy" id="1672391"/>
    <lineage>
        <taxon>Bacteria</taxon>
        <taxon>Bacillati</taxon>
        <taxon>Chloroflexota</taxon>
        <taxon>Chloroflexia</taxon>
        <taxon>environmental samples</taxon>
    </lineage>
</organism>
<dbReference type="AlphaFoldDB" id="A0A6J4NNW5"/>
<accession>A0A6J4NNW5</accession>
<reference evidence="1" key="1">
    <citation type="submission" date="2020-02" db="EMBL/GenBank/DDBJ databases">
        <authorList>
            <person name="Meier V. D."/>
        </authorList>
    </citation>
    <scope>NUCLEOTIDE SEQUENCE</scope>
    <source>
        <strain evidence="1">AVDCRST_MAG93</strain>
    </source>
</reference>
<sequence length="129" mass="14640">MYADQLTPDSILQRFDKFLEAAAPLKHLGLRAKFVGNRAHIYPLLVYFNSEKLEEDKALLWPRIFEEDGTDGMRPQTVSTKAPWAPELKATLSVGVVNVQEKWVLSAIFDEDDLYNVLEWAQDDNGGSN</sequence>
<name>A0A6J4NNW5_9CHLR</name>
<proteinExistence type="predicted"/>
<evidence type="ECO:0000313" key="1">
    <source>
        <dbReference type="EMBL" id="CAA9393112.1"/>
    </source>
</evidence>
<gene>
    <name evidence="1" type="ORF">AVDCRST_MAG93-9832</name>
</gene>
<dbReference type="EMBL" id="CADCTR010003300">
    <property type="protein sequence ID" value="CAA9393112.1"/>
    <property type="molecule type" value="Genomic_DNA"/>
</dbReference>